<dbReference type="AlphaFoldDB" id="A0AA88CXU4"/>
<gene>
    <name evidence="2" type="ORF">TIFTF001_004409</name>
</gene>
<reference evidence="2" key="1">
    <citation type="submission" date="2023-07" db="EMBL/GenBank/DDBJ databases">
        <title>draft genome sequence of fig (Ficus carica).</title>
        <authorList>
            <person name="Takahashi T."/>
            <person name="Nishimura K."/>
        </authorList>
    </citation>
    <scope>NUCLEOTIDE SEQUENCE</scope>
</reference>
<evidence type="ECO:0000256" key="1">
    <source>
        <dbReference type="SAM" id="MobiDB-lite"/>
    </source>
</evidence>
<evidence type="ECO:0000313" key="3">
    <source>
        <dbReference type="Proteomes" id="UP001187192"/>
    </source>
</evidence>
<proteinExistence type="predicted"/>
<dbReference type="EMBL" id="BTGU01000004">
    <property type="protein sequence ID" value="GMN33912.1"/>
    <property type="molecule type" value="Genomic_DNA"/>
</dbReference>
<keyword evidence="3" id="KW-1185">Reference proteome</keyword>
<sequence length="71" mass="8041">MAIGGSQQGDEQRRLVIADENGNRGLTTRRQSEASDWKMTAVIRDSQCDDDRSLAMREVSNGSLRLTMRWL</sequence>
<comment type="caution">
    <text evidence="2">The sequence shown here is derived from an EMBL/GenBank/DDBJ whole genome shotgun (WGS) entry which is preliminary data.</text>
</comment>
<name>A0AA88CXU4_FICCA</name>
<protein>
    <submittedName>
        <fullName evidence="2">Uncharacterized protein</fullName>
    </submittedName>
</protein>
<accession>A0AA88CXU4</accession>
<evidence type="ECO:0000313" key="2">
    <source>
        <dbReference type="EMBL" id="GMN33912.1"/>
    </source>
</evidence>
<organism evidence="2 3">
    <name type="scientific">Ficus carica</name>
    <name type="common">Common fig</name>
    <dbReference type="NCBI Taxonomy" id="3494"/>
    <lineage>
        <taxon>Eukaryota</taxon>
        <taxon>Viridiplantae</taxon>
        <taxon>Streptophyta</taxon>
        <taxon>Embryophyta</taxon>
        <taxon>Tracheophyta</taxon>
        <taxon>Spermatophyta</taxon>
        <taxon>Magnoliopsida</taxon>
        <taxon>eudicotyledons</taxon>
        <taxon>Gunneridae</taxon>
        <taxon>Pentapetalae</taxon>
        <taxon>rosids</taxon>
        <taxon>fabids</taxon>
        <taxon>Rosales</taxon>
        <taxon>Moraceae</taxon>
        <taxon>Ficeae</taxon>
        <taxon>Ficus</taxon>
    </lineage>
</organism>
<dbReference type="Proteomes" id="UP001187192">
    <property type="component" value="Unassembled WGS sequence"/>
</dbReference>
<feature type="region of interest" description="Disordered" evidence="1">
    <location>
        <begin position="1"/>
        <end position="33"/>
    </location>
</feature>